<feature type="domain" description="Thiosulphate:quinone oxidoreductase small subunit DoxA" evidence="3">
    <location>
        <begin position="205"/>
        <end position="326"/>
    </location>
</feature>
<organism evidence="4 5">
    <name type="scientific">Flammeovirga kamogawensis</name>
    <dbReference type="NCBI Taxonomy" id="373891"/>
    <lineage>
        <taxon>Bacteria</taxon>
        <taxon>Pseudomonadati</taxon>
        <taxon>Bacteroidota</taxon>
        <taxon>Cytophagia</taxon>
        <taxon>Cytophagales</taxon>
        <taxon>Flammeovirgaceae</taxon>
        <taxon>Flammeovirga</taxon>
    </lineage>
</organism>
<dbReference type="RefSeq" id="WP_144076618.1">
    <property type="nucleotide sequence ID" value="NZ_CP076129.1"/>
</dbReference>
<dbReference type="PANTHER" id="PTHR39157">
    <property type="entry name" value="INTEGRAL MEMBRANE PROTEIN-RELATED"/>
    <property type="match status" value="1"/>
</dbReference>
<name>A0ABX8H480_9BACT</name>
<evidence type="ECO:0000313" key="5">
    <source>
        <dbReference type="Proteomes" id="UP000682802"/>
    </source>
</evidence>
<keyword evidence="1" id="KW-0812">Transmembrane</keyword>
<gene>
    <name evidence="4" type="ORF">KM029_19990</name>
</gene>
<dbReference type="Pfam" id="PF07680">
    <property type="entry name" value="DoxA"/>
    <property type="match status" value="1"/>
</dbReference>
<sequence length="330" mass="37397">MKNTKIVGGLLLPLRLVTSWLFLSAVLRRLFLNPAKHDMESPMWIGHKINTFFPHANGIFKEVLGYLVVHPTEMNWFTYIFTYSELIVGVLLLFGFFSRFTGGFLLSLAIGLMHTAGWLGPTCLDEWQIASLLGTVGGILLIFGSGDYSLDSYLTNKYPKLQHNILWKYGTQLSILTENKNYKKIVITYSIIALLYVMGTNQLLHGGVWGTLHNYSTKPNIEISNIENTTTTLSFDSFRDKGPETYGAFVVEINLYNSTNQLIFTLNDQNFDKVSISNYYLNKVFFNGRALVYPLGGKAQLKFKVPEVLNRTTKRIELVDISGKKFTVNL</sequence>
<feature type="transmembrane region" description="Helical" evidence="1">
    <location>
        <begin position="12"/>
        <end position="31"/>
    </location>
</feature>
<evidence type="ECO:0000259" key="2">
    <source>
        <dbReference type="Pfam" id="PF04173"/>
    </source>
</evidence>
<feature type="transmembrane region" description="Helical" evidence="1">
    <location>
        <begin position="104"/>
        <end position="121"/>
    </location>
</feature>
<proteinExistence type="predicted"/>
<dbReference type="PANTHER" id="PTHR39157:SF1">
    <property type="entry name" value="DOXX FAMILY PROTEIN"/>
    <property type="match status" value="1"/>
</dbReference>
<dbReference type="InterPro" id="IPR011636">
    <property type="entry name" value="DoxA"/>
</dbReference>
<dbReference type="EMBL" id="CP076129">
    <property type="protein sequence ID" value="QWG09965.1"/>
    <property type="molecule type" value="Genomic_DNA"/>
</dbReference>
<feature type="transmembrane region" description="Helical" evidence="1">
    <location>
        <begin position="127"/>
        <end position="150"/>
    </location>
</feature>
<evidence type="ECO:0000256" key="1">
    <source>
        <dbReference type="SAM" id="Phobius"/>
    </source>
</evidence>
<dbReference type="InterPro" id="IPR007301">
    <property type="entry name" value="DoxD"/>
</dbReference>
<accession>A0ABX8H480</accession>
<keyword evidence="5" id="KW-1185">Reference proteome</keyword>
<dbReference type="Proteomes" id="UP000682802">
    <property type="component" value="Chromosome 2"/>
</dbReference>
<feature type="transmembrane region" description="Helical" evidence="1">
    <location>
        <begin position="76"/>
        <end position="97"/>
    </location>
</feature>
<reference evidence="4 5" key="1">
    <citation type="submission" date="2021-05" db="EMBL/GenBank/DDBJ databases">
        <title>Comparative genomic studies on the polysaccharide-degrading batcterial strains of the Flammeovirga genus.</title>
        <authorList>
            <person name="Zewei F."/>
            <person name="Zheng Z."/>
            <person name="Yu L."/>
            <person name="Ruyue G."/>
            <person name="Yanhong M."/>
            <person name="Yuanyuan C."/>
            <person name="Jingyan G."/>
            <person name="Wenjun H."/>
        </authorList>
    </citation>
    <scope>NUCLEOTIDE SEQUENCE [LARGE SCALE GENOMIC DNA]</scope>
    <source>
        <strain evidence="4 5">YS10</strain>
    </source>
</reference>
<keyword evidence="1" id="KW-0472">Membrane</keyword>
<protein>
    <submittedName>
        <fullName evidence="4">DoxX family membrane protein</fullName>
    </submittedName>
</protein>
<feature type="domain" description="TQO small subunit DoxD" evidence="2">
    <location>
        <begin position="12"/>
        <end position="170"/>
    </location>
</feature>
<evidence type="ECO:0000259" key="3">
    <source>
        <dbReference type="Pfam" id="PF07680"/>
    </source>
</evidence>
<keyword evidence="1" id="KW-1133">Transmembrane helix</keyword>
<evidence type="ECO:0000313" key="4">
    <source>
        <dbReference type="EMBL" id="QWG09965.1"/>
    </source>
</evidence>
<dbReference type="Pfam" id="PF04173">
    <property type="entry name" value="DoxD"/>
    <property type="match status" value="1"/>
</dbReference>